<dbReference type="PANTHER" id="PTHR12354:SF1">
    <property type="entry name" value="INTERFERON-RELATED DEVELOPMENTAL REGULATOR 1"/>
    <property type="match status" value="1"/>
</dbReference>
<dbReference type="InterPro" id="IPR007701">
    <property type="entry name" value="Interferon-rel_develop_reg_N"/>
</dbReference>
<sequence>MSRRSLYKGRKDGGGGAGGILSNSSSRAASASRTPMEDSDDEGEFEEQDLMRIEEILKEKLGNLNQQDMGEVAKEDRISAGDRRQHEAHLLNSKRIQENSNIKDIITSLTFSRSDISSQSRELLLAQLYKIIVSKPLVLYNEENAGNRANYVDDDVVMTLINQLTSGNYRSETEFLYLFRSLIALVCSDIEEFGNLVSNDLLSHIEHLITEPANSIVTAENKANVISGFTVLTLILYNGSSSFGVDDRVNMLMEIAEGYSESATALQREVETGDREHATFITDKNLDKKLVNEAMAKVSAEASVAMAALHGVACLSTLMRRGEYMNKVSEDLMLKLVPLLDNDESRDIAKAAGRAIAVIYELYDYGREDAADAQAQGDTYQYGDDIDDPDYNVNSPYYEQEALKSVLSRLVNLSSKKVSKKDKRQVSSVFRSILNTIDLYTDNDKREQVYRGTQEGNELLNSVSDTSFIKLSKYKSLKINSWFLFVRLKLLKWCFSFGLHSQISSNESVRDVLKEPENEYSYGSNVGRAGIDDLLYDTQEALNDYMDQKYAADEKSRNERRKKERLAKLDDQLEELNLSK</sequence>
<reference evidence="5 6" key="1">
    <citation type="submission" date="2024-03" db="EMBL/GenBank/DDBJ databases">
        <authorList>
            <person name="Brejova B."/>
        </authorList>
    </citation>
    <scope>NUCLEOTIDE SEQUENCE [LARGE SCALE GENOMIC DNA]</scope>
    <source>
        <strain evidence="5 6">CBS 14171</strain>
    </source>
</reference>
<evidence type="ECO:0000256" key="3">
    <source>
        <dbReference type="SAM" id="MobiDB-lite"/>
    </source>
</evidence>
<evidence type="ECO:0000256" key="2">
    <source>
        <dbReference type="SAM" id="Coils"/>
    </source>
</evidence>
<evidence type="ECO:0000313" key="6">
    <source>
        <dbReference type="Proteomes" id="UP001497383"/>
    </source>
</evidence>
<feature type="coiled-coil region" evidence="2">
    <location>
        <begin position="552"/>
        <end position="579"/>
    </location>
</feature>
<evidence type="ECO:0000313" key="5">
    <source>
        <dbReference type="EMBL" id="CAK9435826.1"/>
    </source>
</evidence>
<comment type="similarity">
    <text evidence="1">Belongs to the IFRD family.</text>
</comment>
<dbReference type="SUPFAM" id="SSF48371">
    <property type="entry name" value="ARM repeat"/>
    <property type="match status" value="1"/>
</dbReference>
<accession>A0ABP0ZDK3</accession>
<name>A0ABP0ZDK3_9ASCO</name>
<evidence type="ECO:0000259" key="4">
    <source>
        <dbReference type="Pfam" id="PF05004"/>
    </source>
</evidence>
<feature type="compositionally biased region" description="Low complexity" evidence="3">
    <location>
        <begin position="22"/>
        <end position="33"/>
    </location>
</feature>
<proteinExistence type="inferred from homology"/>
<feature type="compositionally biased region" description="Acidic residues" evidence="3">
    <location>
        <begin position="37"/>
        <end position="47"/>
    </location>
</feature>
<dbReference type="RefSeq" id="XP_066827431.1">
    <property type="nucleotide sequence ID" value="XM_066975205.1"/>
</dbReference>
<dbReference type="Pfam" id="PF05004">
    <property type="entry name" value="IFRD"/>
    <property type="match status" value="1"/>
</dbReference>
<organism evidence="5 6">
    <name type="scientific">Lodderomyces beijingensis</name>
    <dbReference type="NCBI Taxonomy" id="1775926"/>
    <lineage>
        <taxon>Eukaryota</taxon>
        <taxon>Fungi</taxon>
        <taxon>Dikarya</taxon>
        <taxon>Ascomycota</taxon>
        <taxon>Saccharomycotina</taxon>
        <taxon>Pichiomycetes</taxon>
        <taxon>Debaryomycetaceae</taxon>
        <taxon>Candida/Lodderomyces clade</taxon>
        <taxon>Lodderomyces</taxon>
    </lineage>
</organism>
<dbReference type="InterPro" id="IPR039777">
    <property type="entry name" value="IFRD"/>
</dbReference>
<dbReference type="InterPro" id="IPR016024">
    <property type="entry name" value="ARM-type_fold"/>
</dbReference>
<protein>
    <recommendedName>
        <fullName evidence="4">Interferon-related developmental regulator N-terminal domain-containing protein</fullName>
    </recommendedName>
</protein>
<dbReference type="GeneID" id="92205689"/>
<dbReference type="EMBL" id="OZ022405">
    <property type="protein sequence ID" value="CAK9435826.1"/>
    <property type="molecule type" value="Genomic_DNA"/>
</dbReference>
<keyword evidence="2" id="KW-0175">Coiled coil</keyword>
<gene>
    <name evidence="5" type="ORF">LODBEIA_P04930</name>
</gene>
<evidence type="ECO:0000256" key="1">
    <source>
        <dbReference type="ARBA" id="ARBA00008828"/>
    </source>
</evidence>
<feature type="region of interest" description="Disordered" evidence="3">
    <location>
        <begin position="1"/>
        <end position="47"/>
    </location>
</feature>
<dbReference type="Proteomes" id="UP001497383">
    <property type="component" value="Chromosome 1"/>
</dbReference>
<keyword evidence="6" id="KW-1185">Reference proteome</keyword>
<feature type="domain" description="Interferon-related developmental regulator N-terminal" evidence="4">
    <location>
        <begin position="92"/>
        <end position="437"/>
    </location>
</feature>
<dbReference type="PANTHER" id="PTHR12354">
    <property type="entry name" value="INTERFERON-RELATED DEVELOPMENTAL REGULATOR"/>
    <property type="match status" value="1"/>
</dbReference>